<dbReference type="InterPro" id="IPR017853">
    <property type="entry name" value="GH"/>
</dbReference>
<dbReference type="PROSITE" id="PS51257">
    <property type="entry name" value="PROKAR_LIPOPROTEIN"/>
    <property type="match status" value="1"/>
</dbReference>
<dbReference type="GO" id="GO:0005975">
    <property type="term" value="P:carbohydrate metabolic process"/>
    <property type="evidence" value="ECO:0007669"/>
    <property type="project" value="InterPro"/>
</dbReference>
<evidence type="ECO:0000256" key="2">
    <source>
        <dbReference type="ARBA" id="ARBA00023295"/>
    </source>
</evidence>
<name>A0A3N4P2C3_9FLAO</name>
<evidence type="ECO:0000313" key="4">
    <source>
        <dbReference type="EMBL" id="RPD99116.1"/>
    </source>
</evidence>
<dbReference type="Pfam" id="PF02449">
    <property type="entry name" value="Glyco_hydro_42"/>
    <property type="match status" value="1"/>
</dbReference>
<organism evidence="4 5">
    <name type="scientific">Aureibaculum marinum</name>
    <dbReference type="NCBI Taxonomy" id="2487930"/>
    <lineage>
        <taxon>Bacteria</taxon>
        <taxon>Pseudomonadati</taxon>
        <taxon>Bacteroidota</taxon>
        <taxon>Flavobacteriia</taxon>
        <taxon>Flavobacteriales</taxon>
        <taxon>Flavobacteriaceae</taxon>
        <taxon>Aureibaculum</taxon>
    </lineage>
</organism>
<dbReference type="SUPFAM" id="SSF51445">
    <property type="entry name" value="(Trans)glycosidases"/>
    <property type="match status" value="1"/>
</dbReference>
<protein>
    <submittedName>
        <fullName evidence="4">Beta-agarase</fullName>
    </submittedName>
</protein>
<dbReference type="AlphaFoldDB" id="A0A3N4P2C3"/>
<evidence type="ECO:0000259" key="3">
    <source>
        <dbReference type="Pfam" id="PF02449"/>
    </source>
</evidence>
<comment type="caution">
    <text evidence="4">The sequence shown here is derived from an EMBL/GenBank/DDBJ whole genome shotgun (WGS) entry which is preliminary data.</text>
</comment>
<dbReference type="Gene3D" id="2.60.120.430">
    <property type="entry name" value="Galactose-binding lectin"/>
    <property type="match status" value="1"/>
</dbReference>
<evidence type="ECO:0000256" key="1">
    <source>
        <dbReference type="ARBA" id="ARBA00022801"/>
    </source>
</evidence>
<dbReference type="Gene3D" id="3.20.20.80">
    <property type="entry name" value="Glycosidases"/>
    <property type="match status" value="1"/>
</dbReference>
<dbReference type="GO" id="GO:0009341">
    <property type="term" value="C:beta-galactosidase complex"/>
    <property type="evidence" value="ECO:0007669"/>
    <property type="project" value="InterPro"/>
</dbReference>
<accession>A0A3N4P2C3</accession>
<dbReference type="EMBL" id="RPFJ01000005">
    <property type="protein sequence ID" value="RPD99116.1"/>
    <property type="molecule type" value="Genomic_DNA"/>
</dbReference>
<gene>
    <name evidence="4" type="ORF">EGM88_04505</name>
</gene>
<keyword evidence="5" id="KW-1185">Reference proteome</keyword>
<keyword evidence="1" id="KW-0378">Hydrolase</keyword>
<proteinExistence type="predicted"/>
<dbReference type="OrthoDB" id="9760450at2"/>
<dbReference type="Proteomes" id="UP000270856">
    <property type="component" value="Unassembled WGS sequence"/>
</dbReference>
<evidence type="ECO:0000313" key="5">
    <source>
        <dbReference type="Proteomes" id="UP000270856"/>
    </source>
</evidence>
<dbReference type="GO" id="GO:0004565">
    <property type="term" value="F:beta-galactosidase activity"/>
    <property type="evidence" value="ECO:0007669"/>
    <property type="project" value="InterPro"/>
</dbReference>
<feature type="domain" description="Glycoside hydrolase family 42 N-terminal" evidence="3">
    <location>
        <begin position="447"/>
        <end position="589"/>
    </location>
</feature>
<reference evidence="4 5" key="1">
    <citation type="submission" date="2018-11" db="EMBL/GenBank/DDBJ databases">
        <title>Aureibaculum marinum gen. nov., sp. nov., a member of the family Flavobacteriaceae isolated from the Bohai Sea.</title>
        <authorList>
            <person name="Ji X."/>
        </authorList>
    </citation>
    <scope>NUCLEOTIDE SEQUENCE [LARGE SCALE GENOMIC DNA]</scope>
    <source>
        <strain evidence="4 5">BH-SD17</strain>
    </source>
</reference>
<keyword evidence="2" id="KW-0326">Glycosidase</keyword>
<dbReference type="InterPro" id="IPR013529">
    <property type="entry name" value="Glyco_hydro_42_N"/>
</dbReference>
<sequence length="705" mass="80704">MDLTRIFSKVGGMGFIFLVAISCNSRFNKEEVHRLVLFDFEDQAQTEFVKPQDATFKLVKDKDNSHIQVNNGFTLRETGVKLLSPENKPWDLSGYYQIRADVSNVGDEKMQVELFVGNDPDGLLRWYCSDYVDLAPGESKTIVVDLAWTPWIFKPQIDVKGMRGVPGKIKANLTQVTELTFCSRYATQSNSFTVDNVWAEGKYEERSPDNFFPFIDEFGQYIHDNWKGKMLSDIELKEKAKLELDYLSKATGPKERGTFGGWTGGPKLEATGFFRTEKVDGKWWIVDPEGYLFWTVGLNCVASDAVFTGISHRENYFANLPGKDSDFGQFYGKGSFAIHGFYKDKLPYDTYNFYQSNLYRKYGDDWLATFQDVAHKRIKDWGMNTIGFMSDFGATRQHRTPYVGSVWINDTPKIEGSEGFWGEFHDVFDPSFRVAVRNSILSQKEGANDPYCIGYFVDNELSWGQLGSLSIGTLKSPATQYAKKVFVNDLKRKYVQIDKLNKVWGTDYQSWEALLKATASPDHEKAKADLVAFYEKIAKTYFKTINEELKKVAPNQNYLGCRFAWANNDVVLTAASEYLDIISFNKYEYSVADFKLPEGVDKPVMIGEFHFGALDRGSFHVGIKKAKDQAERGQMFQDYIQGALKHPNIVGAHWFQYIDEPNTGRFDGENYNVGFLDICDNPYEELIEKVKETTYSLYEYRTNNI</sequence>
<dbReference type="RefSeq" id="WP_123896783.1">
    <property type="nucleotide sequence ID" value="NZ_RPFJ01000005.1"/>
</dbReference>